<name>A0A6A6SK40_9PLEO</name>
<feature type="region of interest" description="Disordered" evidence="5">
    <location>
        <begin position="1"/>
        <end position="53"/>
    </location>
</feature>
<keyword evidence="8" id="KW-1185">Reference proteome</keyword>
<sequence>MVELREDFHIDEDAEIAKPKPLPLREPRLTSPIEDADDKHPESPALHTAIASESEDSEFSRYLTSTKKKHESYDLSGSVFLITGDGRTLNLPIPSESRLDPLNWGTWKTAGAVLAIGWYSAVTLAVTQAMSLMLKSIMTDFTEAQIKPWTPETLVTAPTLFMGIGAFVWIPLSLALGRRPVFLIASLNTLLATIGAAGSRSFRELLFFQTLLGLGEGFSLSLALLMIFDMTFIDQRPKAIAALWSVAGFVGTGALSLVPYLSDHGREWHTFFRSWTAPVAISFLLAFFLYPESYFKRPVIAFDGLILLQSATEKLTVYEDLEVDSDLYRDLPSLPFDVGGKNLRYRFGLARAPSASWKAMGRCYLQIVFCALNPLIFWVFIASSFNFAGMMFIGATYGSILSSPPYKLPSSLLIVVTISSGAGSLLAYPVVSLTLYKLLTRLSKRNGGVREAEHYLFGYIVPITTGALSTILYGLAVHYQWHFSVYYVAYGLNGFSWVTLSIANTLWVTEAFPRWAAPALTVVGGGCYLMSFTMSFALMRWIAAHGYMLVGIELAALQVFGGLIAVPIAFWGKNARQKIHGRWANERSGALRPL</sequence>
<feature type="transmembrane region" description="Helical" evidence="6">
    <location>
        <begin position="375"/>
        <end position="400"/>
    </location>
</feature>
<protein>
    <submittedName>
        <fullName evidence="7">MFS general substrate transporter</fullName>
    </submittedName>
</protein>
<dbReference type="SUPFAM" id="SSF103473">
    <property type="entry name" value="MFS general substrate transporter"/>
    <property type="match status" value="1"/>
</dbReference>
<evidence type="ECO:0000256" key="6">
    <source>
        <dbReference type="SAM" id="Phobius"/>
    </source>
</evidence>
<evidence type="ECO:0000256" key="2">
    <source>
        <dbReference type="ARBA" id="ARBA00022692"/>
    </source>
</evidence>
<dbReference type="GO" id="GO:0005886">
    <property type="term" value="C:plasma membrane"/>
    <property type="evidence" value="ECO:0007669"/>
    <property type="project" value="TreeGrafter"/>
</dbReference>
<dbReference type="InterPro" id="IPR036259">
    <property type="entry name" value="MFS_trans_sf"/>
</dbReference>
<dbReference type="AlphaFoldDB" id="A0A6A6SK40"/>
<feature type="transmembrane region" description="Helical" evidence="6">
    <location>
        <begin position="519"/>
        <end position="542"/>
    </location>
</feature>
<keyword evidence="3 6" id="KW-1133">Transmembrane helix</keyword>
<feature type="transmembrane region" description="Helical" evidence="6">
    <location>
        <begin position="112"/>
        <end position="134"/>
    </location>
</feature>
<feature type="transmembrane region" description="Helical" evidence="6">
    <location>
        <begin position="456"/>
        <end position="479"/>
    </location>
</feature>
<evidence type="ECO:0000313" key="8">
    <source>
        <dbReference type="Proteomes" id="UP000799324"/>
    </source>
</evidence>
<keyword evidence="4 6" id="KW-0472">Membrane</keyword>
<proteinExistence type="predicted"/>
<organism evidence="7 8">
    <name type="scientific">Lophiostoma macrostomum CBS 122681</name>
    <dbReference type="NCBI Taxonomy" id="1314788"/>
    <lineage>
        <taxon>Eukaryota</taxon>
        <taxon>Fungi</taxon>
        <taxon>Dikarya</taxon>
        <taxon>Ascomycota</taxon>
        <taxon>Pezizomycotina</taxon>
        <taxon>Dothideomycetes</taxon>
        <taxon>Pleosporomycetidae</taxon>
        <taxon>Pleosporales</taxon>
        <taxon>Lophiostomataceae</taxon>
        <taxon>Lophiostoma</taxon>
    </lineage>
</organism>
<dbReference type="InterPro" id="IPR011701">
    <property type="entry name" value="MFS"/>
</dbReference>
<reference evidence="7" key="1">
    <citation type="journal article" date="2020" name="Stud. Mycol.">
        <title>101 Dothideomycetes genomes: a test case for predicting lifestyles and emergence of pathogens.</title>
        <authorList>
            <person name="Haridas S."/>
            <person name="Albert R."/>
            <person name="Binder M."/>
            <person name="Bloem J."/>
            <person name="Labutti K."/>
            <person name="Salamov A."/>
            <person name="Andreopoulos B."/>
            <person name="Baker S."/>
            <person name="Barry K."/>
            <person name="Bills G."/>
            <person name="Bluhm B."/>
            <person name="Cannon C."/>
            <person name="Castanera R."/>
            <person name="Culley D."/>
            <person name="Daum C."/>
            <person name="Ezra D."/>
            <person name="Gonzalez J."/>
            <person name="Henrissat B."/>
            <person name="Kuo A."/>
            <person name="Liang C."/>
            <person name="Lipzen A."/>
            <person name="Lutzoni F."/>
            <person name="Magnuson J."/>
            <person name="Mondo S."/>
            <person name="Nolan M."/>
            <person name="Ohm R."/>
            <person name="Pangilinan J."/>
            <person name="Park H.-J."/>
            <person name="Ramirez L."/>
            <person name="Alfaro M."/>
            <person name="Sun H."/>
            <person name="Tritt A."/>
            <person name="Yoshinaga Y."/>
            <person name="Zwiers L.-H."/>
            <person name="Turgeon B."/>
            <person name="Goodwin S."/>
            <person name="Spatafora J."/>
            <person name="Crous P."/>
            <person name="Grigoriev I."/>
        </authorList>
    </citation>
    <scope>NUCLEOTIDE SEQUENCE</scope>
    <source>
        <strain evidence="7">CBS 122681</strain>
    </source>
</reference>
<dbReference type="Proteomes" id="UP000799324">
    <property type="component" value="Unassembled WGS sequence"/>
</dbReference>
<evidence type="ECO:0000313" key="7">
    <source>
        <dbReference type="EMBL" id="KAF2648206.1"/>
    </source>
</evidence>
<feature type="transmembrane region" description="Helical" evidence="6">
    <location>
        <begin position="548"/>
        <end position="572"/>
    </location>
</feature>
<feature type="transmembrane region" description="Helical" evidence="6">
    <location>
        <begin position="154"/>
        <end position="174"/>
    </location>
</feature>
<feature type="transmembrane region" description="Helical" evidence="6">
    <location>
        <begin position="485"/>
        <end position="507"/>
    </location>
</feature>
<keyword evidence="2 6" id="KW-0812">Transmembrane</keyword>
<evidence type="ECO:0000256" key="5">
    <source>
        <dbReference type="SAM" id="MobiDB-lite"/>
    </source>
</evidence>
<feature type="compositionally biased region" description="Basic and acidic residues" evidence="5">
    <location>
        <begin position="15"/>
        <end position="28"/>
    </location>
</feature>
<dbReference type="EMBL" id="MU004551">
    <property type="protein sequence ID" value="KAF2648206.1"/>
    <property type="molecule type" value="Genomic_DNA"/>
</dbReference>
<dbReference type="GO" id="GO:0022857">
    <property type="term" value="F:transmembrane transporter activity"/>
    <property type="evidence" value="ECO:0007669"/>
    <property type="project" value="InterPro"/>
</dbReference>
<feature type="transmembrane region" description="Helical" evidence="6">
    <location>
        <begin position="412"/>
        <end position="436"/>
    </location>
</feature>
<dbReference type="OrthoDB" id="268400at2759"/>
<dbReference type="PANTHER" id="PTHR23502">
    <property type="entry name" value="MAJOR FACILITATOR SUPERFAMILY"/>
    <property type="match status" value="1"/>
</dbReference>
<gene>
    <name evidence="7" type="ORF">K491DRAFT_255523</name>
</gene>
<dbReference type="Gene3D" id="1.20.1250.20">
    <property type="entry name" value="MFS general substrate transporter like domains"/>
    <property type="match status" value="1"/>
</dbReference>
<comment type="subcellular location">
    <subcellularLocation>
        <location evidence="1">Membrane</location>
        <topology evidence="1">Multi-pass membrane protein</topology>
    </subcellularLocation>
</comment>
<dbReference type="Pfam" id="PF07690">
    <property type="entry name" value="MFS_1"/>
    <property type="match status" value="1"/>
</dbReference>
<accession>A0A6A6SK40</accession>
<feature type="transmembrane region" description="Helical" evidence="6">
    <location>
        <begin position="205"/>
        <end position="228"/>
    </location>
</feature>
<feature type="transmembrane region" description="Helical" evidence="6">
    <location>
        <begin position="272"/>
        <end position="290"/>
    </location>
</feature>
<feature type="transmembrane region" description="Helical" evidence="6">
    <location>
        <begin position="181"/>
        <end position="199"/>
    </location>
</feature>
<dbReference type="PANTHER" id="PTHR23502:SF47">
    <property type="entry name" value="MAJOR FACILITATOR SUPERFAMILY (MFS) PROFILE DOMAIN-CONTAINING PROTEIN-RELATED"/>
    <property type="match status" value="1"/>
</dbReference>
<evidence type="ECO:0000256" key="4">
    <source>
        <dbReference type="ARBA" id="ARBA00023136"/>
    </source>
</evidence>
<feature type="transmembrane region" description="Helical" evidence="6">
    <location>
        <begin position="240"/>
        <end position="260"/>
    </location>
</feature>
<evidence type="ECO:0000256" key="3">
    <source>
        <dbReference type="ARBA" id="ARBA00022989"/>
    </source>
</evidence>
<evidence type="ECO:0000256" key="1">
    <source>
        <dbReference type="ARBA" id="ARBA00004141"/>
    </source>
</evidence>